<dbReference type="STRING" id="8355.A0A1L8FUQ5"/>
<dbReference type="GO" id="GO:0004792">
    <property type="term" value="F:thiosulfate-cyanide sulfurtransferase activity"/>
    <property type="evidence" value="ECO:0000318"/>
    <property type="project" value="GO_Central"/>
</dbReference>
<evidence type="ECO:0000313" key="7">
    <source>
        <dbReference type="RefSeq" id="XP_018124004.1"/>
    </source>
</evidence>
<accession>A0A1L8FUQ5</accession>
<dbReference type="PROSITE" id="PS50206">
    <property type="entry name" value="RHODANESE_3"/>
    <property type="match status" value="2"/>
</dbReference>
<evidence type="ECO:0000256" key="1">
    <source>
        <dbReference type="ARBA" id="ARBA00004173"/>
    </source>
</evidence>
<sequence length="333" mass="37995">MKMINMKFWIRTKGTFHRSMIYATPISPPSACNKSQYKHGRAGWAIPIMEKQVYCRALVSANWLSGALKSRPNLRVLDATYDKDAQKQFSQRHIPKARFFDLDQCKDQTSPYEVMLPSERHFAQYVGSLGINNDSHVVVYDTDKMGMISSPRVWWMFRVFGHKNVSILDGGLQNWLKQGLLVTPENPQYGPETFRAKLDPSLLKRFEEIQDNISSKCFQLVDARSAGRFRGPEPKPGEGIEPGHISGAVNLPFSSFLTNEGYEKSPEEIQRMFQEKGVDLNKPMTATCRRGVTACHVALASFILGKENTAVYDGSWSEWFHRAKPEYKVFEKN</sequence>
<proteinExistence type="predicted"/>
<reference evidence="7" key="1">
    <citation type="submission" date="2025-08" db="UniProtKB">
        <authorList>
            <consortium name="RefSeq"/>
        </authorList>
    </citation>
    <scope>IDENTIFICATION</scope>
    <source>
        <strain evidence="7">J_2021</strain>
        <tissue evidence="7">Erythrocytes</tissue>
    </source>
</reference>
<evidence type="ECO:0000256" key="2">
    <source>
        <dbReference type="ARBA" id="ARBA00022679"/>
    </source>
</evidence>
<dbReference type="GeneID" id="108719568"/>
<feature type="domain" description="Rhodanese" evidence="5">
    <location>
        <begin position="70"/>
        <end position="184"/>
    </location>
</feature>
<keyword evidence="3" id="KW-0677">Repeat</keyword>
<dbReference type="PANTHER" id="PTHR11364">
    <property type="entry name" value="THIOSULFATE SULFERTANSFERASE"/>
    <property type="match status" value="1"/>
</dbReference>
<dbReference type="GO" id="GO:0016784">
    <property type="term" value="F:3-mercaptopyruvate sulfurtransferase activity"/>
    <property type="evidence" value="ECO:0000318"/>
    <property type="project" value="GO_Central"/>
</dbReference>
<evidence type="ECO:0000256" key="4">
    <source>
        <dbReference type="ARBA" id="ARBA00023128"/>
    </source>
</evidence>
<dbReference type="CDD" id="cd01448">
    <property type="entry name" value="TST_Repeat_1"/>
    <property type="match status" value="1"/>
</dbReference>
<dbReference type="AlphaFoldDB" id="A0A1L8FUQ5"/>
<dbReference type="FunFam" id="3.40.250.10:FF:000001">
    <property type="entry name" value="Sulfurtransferase"/>
    <property type="match status" value="1"/>
</dbReference>
<protein>
    <submittedName>
        <fullName evidence="7">Thiosulfate sulfurtransferase</fullName>
    </submittedName>
</protein>
<dbReference type="PaxDb" id="8355-A0A1L8FUQ5"/>
<dbReference type="CTD" id="108719568"/>
<evidence type="ECO:0000313" key="6">
    <source>
        <dbReference type="Proteomes" id="UP000186698"/>
    </source>
</evidence>
<dbReference type="FunFam" id="3.40.250.10:FF:000008">
    <property type="entry name" value="Sulfurtransferase"/>
    <property type="match status" value="1"/>
</dbReference>
<keyword evidence="2" id="KW-0808">Transferase</keyword>
<evidence type="ECO:0000256" key="3">
    <source>
        <dbReference type="ARBA" id="ARBA00022737"/>
    </source>
</evidence>
<dbReference type="Gene3D" id="3.40.250.10">
    <property type="entry name" value="Rhodanese-like domain"/>
    <property type="match status" value="2"/>
</dbReference>
<name>A0A1L8FUQ5_XENLA</name>
<feature type="domain" description="Rhodanese" evidence="5">
    <location>
        <begin position="218"/>
        <end position="328"/>
    </location>
</feature>
<dbReference type="CDD" id="cd01449">
    <property type="entry name" value="TST_Repeat_2"/>
    <property type="match status" value="1"/>
</dbReference>
<dbReference type="PANTHER" id="PTHR11364:SF6">
    <property type="entry name" value="THIOSULFATE SULFURTRANSFERASE"/>
    <property type="match status" value="1"/>
</dbReference>
<dbReference type="InterPro" id="IPR036873">
    <property type="entry name" value="Rhodanese-like_dom_sf"/>
</dbReference>
<dbReference type="SMART" id="SM00450">
    <property type="entry name" value="RHOD"/>
    <property type="match status" value="2"/>
</dbReference>
<dbReference type="RefSeq" id="XP_018124004.1">
    <property type="nucleotide sequence ID" value="XM_018268515.2"/>
</dbReference>
<keyword evidence="6" id="KW-1185">Reference proteome</keyword>
<evidence type="ECO:0000259" key="5">
    <source>
        <dbReference type="PROSITE" id="PS50206"/>
    </source>
</evidence>
<comment type="subcellular location">
    <subcellularLocation>
        <location evidence="1">Mitochondrion</location>
    </subcellularLocation>
</comment>
<dbReference type="KEGG" id="xla:108719568"/>
<dbReference type="InterPro" id="IPR045078">
    <property type="entry name" value="TST/MPST-like"/>
</dbReference>
<dbReference type="InterPro" id="IPR001763">
    <property type="entry name" value="Rhodanese-like_dom"/>
</dbReference>
<dbReference type="OrthoDB" id="270167at2759"/>
<organism evidence="6 7">
    <name type="scientific">Xenopus laevis</name>
    <name type="common">African clawed frog</name>
    <dbReference type="NCBI Taxonomy" id="8355"/>
    <lineage>
        <taxon>Eukaryota</taxon>
        <taxon>Metazoa</taxon>
        <taxon>Chordata</taxon>
        <taxon>Craniata</taxon>
        <taxon>Vertebrata</taxon>
        <taxon>Euteleostomi</taxon>
        <taxon>Amphibia</taxon>
        <taxon>Batrachia</taxon>
        <taxon>Anura</taxon>
        <taxon>Pipoidea</taxon>
        <taxon>Pipidae</taxon>
        <taxon>Xenopodinae</taxon>
        <taxon>Xenopus</taxon>
        <taxon>Xenopus</taxon>
    </lineage>
</organism>
<dbReference type="Pfam" id="PF00581">
    <property type="entry name" value="Rhodanese"/>
    <property type="match status" value="2"/>
</dbReference>
<dbReference type="Bgee" id="108719568">
    <property type="expression patterns" value="Expressed in kidney and 1 other cell type or tissue"/>
</dbReference>
<dbReference type="GO" id="GO:0005739">
    <property type="term" value="C:mitochondrion"/>
    <property type="evidence" value="ECO:0000318"/>
    <property type="project" value="GO_Central"/>
</dbReference>
<gene>
    <name evidence="7" type="primary">LOC108719568</name>
</gene>
<dbReference type="OMA" id="YPRVKGY"/>
<dbReference type="Proteomes" id="UP000186698">
    <property type="component" value="Chromosome 6L"/>
</dbReference>
<dbReference type="SUPFAM" id="SSF52821">
    <property type="entry name" value="Rhodanese/Cell cycle control phosphatase"/>
    <property type="match status" value="2"/>
</dbReference>
<keyword evidence="4" id="KW-0496">Mitochondrion</keyword>